<gene>
    <name evidence="1" type="ORF">ACFQ4B_20725</name>
</gene>
<reference evidence="2" key="1">
    <citation type="journal article" date="2019" name="Int. J. Syst. Evol. Microbiol.">
        <title>The Global Catalogue of Microorganisms (GCM) 10K type strain sequencing project: providing services to taxonomists for standard genome sequencing and annotation.</title>
        <authorList>
            <consortium name="The Broad Institute Genomics Platform"/>
            <consortium name="The Broad Institute Genome Sequencing Center for Infectious Disease"/>
            <person name="Wu L."/>
            <person name="Ma J."/>
        </authorList>
    </citation>
    <scope>NUCLEOTIDE SEQUENCE [LARGE SCALE GENOMIC DNA]</scope>
    <source>
        <strain evidence="2">CCUG 53270</strain>
    </source>
</reference>
<name>A0ABW3UQ54_9BACL</name>
<dbReference type="EMBL" id="JBHTLU010000031">
    <property type="protein sequence ID" value="MFD1222547.1"/>
    <property type="molecule type" value="Genomic_DNA"/>
</dbReference>
<dbReference type="Proteomes" id="UP001597180">
    <property type="component" value="Unassembled WGS sequence"/>
</dbReference>
<sequence>MNSKKIITILALGLGVVACYHSMDALILIDDTENSYGIYDFFKLSTDAELKVQGTGRQFVDGELVSTKVKVLEIMNKEEDLNISVGDEMVVHEYFKIIKNSEIYGIPLPGRRVTNMGTGYRRLQQDEEGIIRLHYDRKQQRLWVINSRSYWINQ</sequence>
<keyword evidence="2" id="KW-1185">Reference proteome</keyword>
<evidence type="ECO:0000313" key="2">
    <source>
        <dbReference type="Proteomes" id="UP001597180"/>
    </source>
</evidence>
<protein>
    <recommendedName>
        <fullName evidence="3">Lipoprotein</fullName>
    </recommendedName>
</protein>
<comment type="caution">
    <text evidence="1">The sequence shown here is derived from an EMBL/GenBank/DDBJ whole genome shotgun (WGS) entry which is preliminary data.</text>
</comment>
<evidence type="ECO:0008006" key="3">
    <source>
        <dbReference type="Google" id="ProtNLM"/>
    </source>
</evidence>
<organism evidence="1 2">
    <name type="scientific">Paenibacillus vulneris</name>
    <dbReference type="NCBI Taxonomy" id="1133364"/>
    <lineage>
        <taxon>Bacteria</taxon>
        <taxon>Bacillati</taxon>
        <taxon>Bacillota</taxon>
        <taxon>Bacilli</taxon>
        <taxon>Bacillales</taxon>
        <taxon>Paenibacillaceae</taxon>
        <taxon>Paenibacillus</taxon>
    </lineage>
</organism>
<accession>A0ABW3UQ54</accession>
<evidence type="ECO:0000313" key="1">
    <source>
        <dbReference type="EMBL" id="MFD1222547.1"/>
    </source>
</evidence>
<dbReference type="PROSITE" id="PS51257">
    <property type="entry name" value="PROKAR_LIPOPROTEIN"/>
    <property type="match status" value="1"/>
</dbReference>
<proteinExistence type="predicted"/>
<dbReference type="RefSeq" id="WP_345588162.1">
    <property type="nucleotide sequence ID" value="NZ_BAABJG010000015.1"/>
</dbReference>